<dbReference type="Gene3D" id="1.20.910.10">
    <property type="entry name" value="Heme oxygenase-like"/>
    <property type="match status" value="1"/>
</dbReference>
<dbReference type="SUPFAM" id="SSF48613">
    <property type="entry name" value="Heme oxygenase-like"/>
    <property type="match status" value="1"/>
</dbReference>
<dbReference type="InterPro" id="IPR024423">
    <property type="entry name" value="DUF3050"/>
</dbReference>
<dbReference type="Proteomes" id="UP000050454">
    <property type="component" value="Unassembled WGS sequence"/>
</dbReference>
<accession>A0A0P7C3R7</accession>
<gene>
    <name evidence="1" type="ORF">AFM12_01315</name>
</gene>
<dbReference type="STRING" id="1605367.AFM12_01315"/>
<evidence type="ECO:0000313" key="1">
    <source>
        <dbReference type="EMBL" id="KPM49293.1"/>
    </source>
</evidence>
<sequence length="260" mass="29749">MDRISRIDLGLSELREALKNHKLYQQLSDLEDIRTFMEWHVYAVWDFMSLLKSLQQNLTCTEVPWKPVVNPKIARFINEIVHGEESDLNVNGEPESHFEMYISAMSEIGADVTMISNFLGQISDLNEVLSIIDQSSLPVAVKNFLNFTFETIQSNEVHKTASAFTFGREDVIPDMFLEILNKSGKEAAFPKLKYYLERHIELDGDEHGPLSLEMISEICGGDEQKWEEVLETGRFALQKRLELWDAIAGAIEMKDSVFAL</sequence>
<reference evidence="1 2" key="1">
    <citation type="submission" date="2015-07" db="EMBL/GenBank/DDBJ databases">
        <title>The draft genome sequence of Leadbetterella sp. JN14-9.</title>
        <authorList>
            <person name="Liu Y."/>
            <person name="Du J."/>
            <person name="Shao Z."/>
        </authorList>
    </citation>
    <scope>NUCLEOTIDE SEQUENCE [LARGE SCALE GENOMIC DNA]</scope>
    <source>
        <strain evidence="1 2">JN14-9</strain>
    </source>
</reference>
<dbReference type="PATRIC" id="fig|1605367.3.peg.1598"/>
<protein>
    <submittedName>
        <fullName evidence="1">Heme oxygenase</fullName>
    </submittedName>
</protein>
<comment type="caution">
    <text evidence="1">The sequence shown here is derived from an EMBL/GenBank/DDBJ whole genome shotgun (WGS) entry which is preliminary data.</text>
</comment>
<dbReference type="AlphaFoldDB" id="A0A0P7C3R7"/>
<organism evidence="1 2">
    <name type="scientific">Jiulongibacter sediminis</name>
    <dbReference type="NCBI Taxonomy" id="1605367"/>
    <lineage>
        <taxon>Bacteria</taxon>
        <taxon>Pseudomonadati</taxon>
        <taxon>Bacteroidota</taxon>
        <taxon>Cytophagia</taxon>
        <taxon>Cytophagales</taxon>
        <taxon>Leadbetterellaceae</taxon>
        <taxon>Jiulongibacter</taxon>
    </lineage>
</organism>
<dbReference type="InterPro" id="IPR016084">
    <property type="entry name" value="Haem_Oase-like_multi-hlx"/>
</dbReference>
<dbReference type="EMBL" id="LGTQ01000005">
    <property type="protein sequence ID" value="KPM49293.1"/>
    <property type="molecule type" value="Genomic_DNA"/>
</dbReference>
<dbReference type="OrthoDB" id="9791270at2"/>
<proteinExistence type="predicted"/>
<evidence type="ECO:0000313" key="2">
    <source>
        <dbReference type="Proteomes" id="UP000050454"/>
    </source>
</evidence>
<dbReference type="Pfam" id="PF11251">
    <property type="entry name" value="DUF3050"/>
    <property type="match status" value="1"/>
</dbReference>
<dbReference type="RefSeq" id="WP_055143395.1">
    <property type="nucleotide sequence ID" value="NZ_JXSZ01000005.1"/>
</dbReference>
<keyword evidence="2" id="KW-1185">Reference proteome</keyword>
<name>A0A0P7C3R7_9BACT</name>